<evidence type="ECO:0000313" key="5">
    <source>
        <dbReference type="Proteomes" id="UP000700732"/>
    </source>
</evidence>
<dbReference type="RefSeq" id="WP_186740184.1">
    <property type="nucleotide sequence ID" value="NZ_VFIA01000037.1"/>
</dbReference>
<dbReference type="CDD" id="cd02440">
    <property type="entry name" value="AdoMet_MTases"/>
    <property type="match status" value="1"/>
</dbReference>
<keyword evidence="5" id="KW-1185">Reference proteome</keyword>
<keyword evidence="2" id="KW-0808">Transferase</keyword>
<dbReference type="PANTHER" id="PTHR43464:SF19">
    <property type="entry name" value="UBIQUINONE BIOSYNTHESIS O-METHYLTRANSFERASE, MITOCHONDRIAL"/>
    <property type="match status" value="1"/>
</dbReference>
<evidence type="ECO:0000256" key="1">
    <source>
        <dbReference type="ARBA" id="ARBA00022603"/>
    </source>
</evidence>
<sequence length="199" mass="22594">MPSQPTTLDQAYFDAVYSANEDPWSFATSDYERQKYEATVAALTRAQYSEAFEIGCSIGVLTRKLTERCGRLLAVDASELPLKAARERLAPYPSVTIRQMKIPDEFPDQSFDLILLSEIGYYLSMPDLGRARQLLIDHLRPGGQLLLVHWTPFVPDYPLTGDQVQDFFLESAQANGPLAHLTNKRADTYRLDLFQKRED</sequence>
<dbReference type="Proteomes" id="UP000700732">
    <property type="component" value="Unassembled WGS sequence"/>
</dbReference>
<dbReference type="Gene3D" id="3.40.50.150">
    <property type="entry name" value="Vaccinia Virus protein VP39"/>
    <property type="match status" value="1"/>
</dbReference>
<reference evidence="4 5" key="1">
    <citation type="submission" date="2019-06" db="EMBL/GenBank/DDBJ databases">
        <title>Spirosoma utsteinense sp. nov. isolated from Antarctic ice-free soils.</title>
        <authorList>
            <person name="Tahon G."/>
        </authorList>
    </citation>
    <scope>NUCLEOTIDE SEQUENCE [LARGE SCALE GENOMIC DNA]</scope>
    <source>
        <strain evidence="4 5">LMG 31447</strain>
    </source>
</reference>
<evidence type="ECO:0000256" key="2">
    <source>
        <dbReference type="ARBA" id="ARBA00022679"/>
    </source>
</evidence>
<keyword evidence="1 4" id="KW-0489">Methyltransferase</keyword>
<organism evidence="4 5">
    <name type="scientific">Spirosoma utsteinense</name>
    <dbReference type="NCBI Taxonomy" id="2585773"/>
    <lineage>
        <taxon>Bacteria</taxon>
        <taxon>Pseudomonadati</taxon>
        <taxon>Bacteroidota</taxon>
        <taxon>Cytophagia</taxon>
        <taxon>Cytophagales</taxon>
        <taxon>Cytophagaceae</taxon>
        <taxon>Spirosoma</taxon>
    </lineage>
</organism>
<dbReference type="SUPFAM" id="SSF53335">
    <property type="entry name" value="S-adenosyl-L-methionine-dependent methyltransferases"/>
    <property type="match status" value="1"/>
</dbReference>
<name>A0ABR6WCS8_9BACT</name>
<evidence type="ECO:0000313" key="4">
    <source>
        <dbReference type="EMBL" id="MBC3794104.1"/>
    </source>
</evidence>
<comment type="caution">
    <text evidence="4">The sequence shown here is derived from an EMBL/GenBank/DDBJ whole genome shotgun (WGS) entry which is preliminary data.</text>
</comment>
<dbReference type="InterPro" id="IPR008715">
    <property type="entry name" value="SAM-MeTfrase_NodS-like"/>
</dbReference>
<dbReference type="GO" id="GO:0008168">
    <property type="term" value="F:methyltransferase activity"/>
    <property type="evidence" value="ECO:0007669"/>
    <property type="project" value="UniProtKB-KW"/>
</dbReference>
<protein>
    <submittedName>
        <fullName evidence="4">SAM-dependent methyltransferase</fullName>
    </submittedName>
</protein>
<accession>A0ABR6WCS8</accession>
<proteinExistence type="predicted"/>
<dbReference type="PANTHER" id="PTHR43464">
    <property type="entry name" value="METHYLTRANSFERASE"/>
    <property type="match status" value="1"/>
</dbReference>
<dbReference type="InterPro" id="IPR029063">
    <property type="entry name" value="SAM-dependent_MTases_sf"/>
</dbReference>
<gene>
    <name evidence="4" type="ORF">FH603_4631</name>
</gene>
<evidence type="ECO:0000256" key="3">
    <source>
        <dbReference type="ARBA" id="ARBA00022691"/>
    </source>
</evidence>
<dbReference type="GO" id="GO:0032259">
    <property type="term" value="P:methylation"/>
    <property type="evidence" value="ECO:0007669"/>
    <property type="project" value="UniProtKB-KW"/>
</dbReference>
<keyword evidence="3" id="KW-0949">S-adenosyl-L-methionine</keyword>
<dbReference type="Pfam" id="PF05401">
    <property type="entry name" value="NodS"/>
    <property type="match status" value="1"/>
</dbReference>
<dbReference type="EMBL" id="VFIA01000037">
    <property type="protein sequence ID" value="MBC3794104.1"/>
    <property type="molecule type" value="Genomic_DNA"/>
</dbReference>